<accession>A0A1E4TLC6</accession>
<protein>
    <submittedName>
        <fullName evidence="1">Uncharacterized protein</fullName>
    </submittedName>
</protein>
<keyword evidence="2" id="KW-1185">Reference proteome</keyword>
<dbReference type="Proteomes" id="UP000095023">
    <property type="component" value="Unassembled WGS sequence"/>
</dbReference>
<reference evidence="2" key="1">
    <citation type="submission" date="2016-02" db="EMBL/GenBank/DDBJ databases">
        <title>Comparative genomics of biotechnologically important yeasts.</title>
        <authorList>
            <consortium name="DOE Joint Genome Institute"/>
            <person name="Riley R."/>
            <person name="Haridas S."/>
            <person name="Wolfe K.H."/>
            <person name="Lopes M.R."/>
            <person name="Hittinger C.T."/>
            <person name="Goker M."/>
            <person name="Salamov A."/>
            <person name="Wisecaver J."/>
            <person name="Long T.M."/>
            <person name="Aerts A.L."/>
            <person name="Barry K."/>
            <person name="Choi C."/>
            <person name="Clum A."/>
            <person name="Coughlan A.Y."/>
            <person name="Deshpande S."/>
            <person name="Douglass A.P."/>
            <person name="Hanson S.J."/>
            <person name="Klenk H.-P."/>
            <person name="Labutti K."/>
            <person name="Lapidus A."/>
            <person name="Lindquist E."/>
            <person name="Lipzen A."/>
            <person name="Meier-Kolthoff J.P."/>
            <person name="Ohm R.A."/>
            <person name="Otillar R.P."/>
            <person name="Pangilinan J."/>
            <person name="Peng Y."/>
            <person name="Rokas A."/>
            <person name="Rosa C.A."/>
            <person name="Scheuner C."/>
            <person name="Sibirny A.A."/>
            <person name="Slot J.C."/>
            <person name="Stielow J.B."/>
            <person name="Sun H."/>
            <person name="Kurtzman C.P."/>
            <person name="Blackwell M."/>
            <person name="Jeffries T.W."/>
            <person name="Grigoriev I.V."/>
        </authorList>
    </citation>
    <scope>NUCLEOTIDE SEQUENCE [LARGE SCALE GENOMIC DNA]</scope>
    <source>
        <strain evidence="2">NRRL Y-17796</strain>
    </source>
</reference>
<gene>
    <name evidence="1" type="ORF">CANCADRAFT_30693</name>
</gene>
<evidence type="ECO:0000313" key="1">
    <source>
        <dbReference type="EMBL" id="ODV92570.1"/>
    </source>
</evidence>
<dbReference type="AlphaFoldDB" id="A0A1E4TLC6"/>
<name>A0A1E4TLC6_9ASCO</name>
<evidence type="ECO:0000313" key="2">
    <source>
        <dbReference type="Proteomes" id="UP000095023"/>
    </source>
</evidence>
<sequence>MGKFRSRLTCQQRVYSYEELHNGAYRTNFISEEKVGLSAGSTSTVVRRFDQCGALPDYNLHQRVEHPARHPGVPVQHCENARCHRRNRDKLQRLAIILRVYDGIIVQLA</sequence>
<dbReference type="EMBL" id="KV453841">
    <property type="protein sequence ID" value="ODV92570.1"/>
    <property type="molecule type" value="Genomic_DNA"/>
</dbReference>
<proteinExistence type="predicted"/>
<organism evidence="1 2">
    <name type="scientific">Tortispora caseinolytica NRRL Y-17796</name>
    <dbReference type="NCBI Taxonomy" id="767744"/>
    <lineage>
        <taxon>Eukaryota</taxon>
        <taxon>Fungi</taxon>
        <taxon>Dikarya</taxon>
        <taxon>Ascomycota</taxon>
        <taxon>Saccharomycotina</taxon>
        <taxon>Trigonopsidomycetes</taxon>
        <taxon>Trigonopsidales</taxon>
        <taxon>Trigonopsidaceae</taxon>
        <taxon>Tortispora</taxon>
    </lineage>
</organism>